<gene>
    <name evidence="3" type="ORF">HJC23_004727</name>
</gene>
<feature type="compositionally biased region" description="Polar residues" evidence="1">
    <location>
        <begin position="129"/>
        <end position="142"/>
    </location>
</feature>
<dbReference type="EMBL" id="JABMIG020000481">
    <property type="protein sequence ID" value="KAL3776634.1"/>
    <property type="molecule type" value="Genomic_DNA"/>
</dbReference>
<reference evidence="3 4" key="1">
    <citation type="journal article" date="2020" name="G3 (Bethesda)">
        <title>Improved Reference Genome for Cyclotella cryptica CCMP332, a Model for Cell Wall Morphogenesis, Salinity Adaptation, and Lipid Production in Diatoms (Bacillariophyta).</title>
        <authorList>
            <person name="Roberts W.R."/>
            <person name="Downey K.M."/>
            <person name="Ruck E.C."/>
            <person name="Traller J.C."/>
            <person name="Alverson A.J."/>
        </authorList>
    </citation>
    <scope>NUCLEOTIDE SEQUENCE [LARGE SCALE GENOMIC DNA]</scope>
    <source>
        <strain evidence="3 4">CCMP332</strain>
    </source>
</reference>
<dbReference type="Proteomes" id="UP001516023">
    <property type="component" value="Unassembled WGS sequence"/>
</dbReference>
<evidence type="ECO:0000256" key="1">
    <source>
        <dbReference type="SAM" id="MobiDB-lite"/>
    </source>
</evidence>
<evidence type="ECO:0000313" key="4">
    <source>
        <dbReference type="Proteomes" id="UP001516023"/>
    </source>
</evidence>
<name>A0ABD3NL80_9STRA</name>
<comment type="caution">
    <text evidence="3">The sequence shown here is derived from an EMBL/GenBank/DDBJ whole genome shotgun (WGS) entry which is preliminary data.</text>
</comment>
<keyword evidence="2" id="KW-0812">Transmembrane</keyword>
<evidence type="ECO:0000313" key="3">
    <source>
        <dbReference type="EMBL" id="KAL3776634.1"/>
    </source>
</evidence>
<accession>A0ABD3NL80</accession>
<sequence length="347" mass="38850">MSSPNNTLPHQRRRRRPPRSPPASAATFAALAIFASSQRHYTNANVVQPRDLPVHSPSDPIPWNANAKQQPPIEYYPPPLPEEAPSSRLQRHQTNTKHTTKKRTKTSSKKTTHQSHSPWHTADFLPSRLGSSQNGDTPTKNQVILRPRPSYSSNASLSTTSNGKQVYYYDPSSLASRGKESEPTLTLPEVIYDAEGRVKKLEEIHDGGRNDVFLEVKPKAVWGENWKGKESSFHLNEKLALYRNAGMGSTQSPDQMIVFGTIATMAILVGALSARRMRHKRLLEHCMEPDLEEDWEDEEEEDKGAPPKGAGIMYRGYGETPMGGGGRKYESFGGNLHWRGDLEKFDV</sequence>
<keyword evidence="2" id="KW-0472">Membrane</keyword>
<feature type="compositionally biased region" description="Basic residues" evidence="1">
    <location>
        <begin position="89"/>
        <end position="113"/>
    </location>
</feature>
<feature type="region of interest" description="Disordered" evidence="1">
    <location>
        <begin position="1"/>
        <end position="24"/>
    </location>
</feature>
<protein>
    <submittedName>
        <fullName evidence="3">Uncharacterized protein</fullName>
    </submittedName>
</protein>
<organism evidence="3 4">
    <name type="scientific">Cyclotella cryptica</name>
    <dbReference type="NCBI Taxonomy" id="29204"/>
    <lineage>
        <taxon>Eukaryota</taxon>
        <taxon>Sar</taxon>
        <taxon>Stramenopiles</taxon>
        <taxon>Ochrophyta</taxon>
        <taxon>Bacillariophyta</taxon>
        <taxon>Coscinodiscophyceae</taxon>
        <taxon>Thalassiosirophycidae</taxon>
        <taxon>Stephanodiscales</taxon>
        <taxon>Stephanodiscaceae</taxon>
        <taxon>Cyclotella</taxon>
    </lineage>
</organism>
<keyword evidence="2" id="KW-1133">Transmembrane helix</keyword>
<feature type="compositionally biased region" description="Acidic residues" evidence="1">
    <location>
        <begin position="292"/>
        <end position="302"/>
    </location>
</feature>
<evidence type="ECO:0000256" key="2">
    <source>
        <dbReference type="SAM" id="Phobius"/>
    </source>
</evidence>
<proteinExistence type="predicted"/>
<feature type="region of interest" description="Disordered" evidence="1">
    <location>
        <begin position="292"/>
        <end position="317"/>
    </location>
</feature>
<dbReference type="AlphaFoldDB" id="A0ABD3NL80"/>
<feature type="transmembrane region" description="Helical" evidence="2">
    <location>
        <begin position="256"/>
        <end position="274"/>
    </location>
</feature>
<feature type="region of interest" description="Disordered" evidence="1">
    <location>
        <begin position="50"/>
        <end position="159"/>
    </location>
</feature>
<keyword evidence="4" id="KW-1185">Reference proteome</keyword>
<feature type="compositionally biased region" description="Low complexity" evidence="1">
    <location>
        <begin position="150"/>
        <end position="159"/>
    </location>
</feature>